<reference evidence="2 3" key="1">
    <citation type="submission" date="2018-11" db="EMBL/GenBank/DDBJ databases">
        <authorList>
            <person name="Teng T."/>
        </authorList>
    </citation>
    <scope>NUCLEOTIDE SEQUENCE [LARGE SCALE GENOMIC DNA]</scope>
</reference>
<dbReference type="InterPro" id="IPR056782">
    <property type="entry name" value="HAD_PNKP"/>
</dbReference>
<evidence type="ECO:0000259" key="1">
    <source>
        <dbReference type="Pfam" id="PF25109"/>
    </source>
</evidence>
<gene>
    <name evidence="2" type="ORF">Henu6_gp34</name>
</gene>
<dbReference type="Gene3D" id="3.40.50.300">
    <property type="entry name" value="P-loop containing nucleotide triphosphate hydrolases"/>
    <property type="match status" value="1"/>
</dbReference>
<dbReference type="Gene3D" id="3.40.50.1000">
    <property type="entry name" value="HAD superfamily/HAD-like"/>
    <property type="match status" value="1"/>
</dbReference>
<proteinExistence type="predicted"/>
<name>A0A410T560_9CAUD</name>
<dbReference type="Proteomes" id="UP000289169">
    <property type="component" value="Segment"/>
</dbReference>
<dbReference type="InterPro" id="IPR036412">
    <property type="entry name" value="HAD-like_sf"/>
</dbReference>
<evidence type="ECO:0000313" key="2">
    <source>
        <dbReference type="EMBL" id="QAU03880.1"/>
    </source>
</evidence>
<sequence>MRKHVILTVGAPGSGKSTWAAEYAAKNKNTIVLNRDDLRTMLKGGGQYKYSRVTENIVTNAVKESLKFALTNQSTETIIIADTNLNFDTRSGYKAIVDDVAAMFPKNTYEFTLEPFDVSWIELEKRNNVRGDKAVPKPVLRDMFLKMQQYMGKQFNYIPDNTKPKAVIFDLDGTLANNDHRHAFDYPKLIDDTVNDFVANILKMYKENGYLIICVSGRNAGNTDNHIEYQNLTAQWLNKNGIPADRLLMRKWHDTRADDIVKEEIFWDEIAPHYNVECAFDDRDRVCEMWRRIGVNCCQVNFGEF</sequence>
<keyword evidence="2" id="KW-0418">Kinase</keyword>
<organism evidence="2 3">
    <name type="scientific">Acinetobacter phage Henu6</name>
    <dbReference type="NCBI Taxonomy" id="2500136"/>
    <lineage>
        <taxon>Viruses</taxon>
        <taxon>Duplodnaviria</taxon>
        <taxon>Heunggongvirae</taxon>
        <taxon>Uroviricota</taxon>
        <taxon>Caudoviricetes</taxon>
        <taxon>Pantevenvirales</taxon>
        <taxon>Straboviridae</taxon>
        <taxon>Twarogvirinae</taxon>
        <taxon>Zedzedvirus</taxon>
        <taxon>Zedzedvirus zz1</taxon>
    </lineage>
</organism>
<dbReference type="SUPFAM" id="SSF52540">
    <property type="entry name" value="P-loop containing nucleoside triphosphate hydrolases"/>
    <property type="match status" value="1"/>
</dbReference>
<dbReference type="InterPro" id="IPR023214">
    <property type="entry name" value="HAD_sf"/>
</dbReference>
<dbReference type="GO" id="GO:0016301">
    <property type="term" value="F:kinase activity"/>
    <property type="evidence" value="ECO:0007669"/>
    <property type="project" value="UniProtKB-KW"/>
</dbReference>
<feature type="domain" description="Polynucleotide kinase PNKP phosphatase" evidence="1">
    <location>
        <begin position="164"/>
        <end position="305"/>
    </location>
</feature>
<dbReference type="SUPFAM" id="SSF56784">
    <property type="entry name" value="HAD-like"/>
    <property type="match status" value="1"/>
</dbReference>
<dbReference type="InterPro" id="IPR027417">
    <property type="entry name" value="P-loop_NTPase"/>
</dbReference>
<dbReference type="Pfam" id="PF25109">
    <property type="entry name" value="HAD_PNKP"/>
    <property type="match status" value="1"/>
</dbReference>
<dbReference type="EMBL" id="MK240351">
    <property type="protein sequence ID" value="QAU03880.1"/>
    <property type="molecule type" value="Genomic_DNA"/>
</dbReference>
<protein>
    <submittedName>
        <fullName evidence="2">Polynucleotide 5'-kinase and 3'-phosphatase</fullName>
    </submittedName>
</protein>
<accession>A0A410T560</accession>
<dbReference type="Pfam" id="PF13671">
    <property type="entry name" value="AAA_33"/>
    <property type="match status" value="1"/>
</dbReference>
<keyword evidence="2" id="KW-0808">Transferase</keyword>
<evidence type="ECO:0000313" key="3">
    <source>
        <dbReference type="Proteomes" id="UP000289169"/>
    </source>
</evidence>